<feature type="compositionally biased region" description="Low complexity" evidence="6">
    <location>
        <begin position="37"/>
        <end position="53"/>
    </location>
</feature>
<evidence type="ECO:0000256" key="1">
    <source>
        <dbReference type="ARBA" id="ARBA00004651"/>
    </source>
</evidence>
<dbReference type="SUPFAM" id="SSF52540">
    <property type="entry name" value="P-loop containing nucleoside triphosphate hydrolases"/>
    <property type="match status" value="1"/>
</dbReference>
<proteinExistence type="predicted"/>
<dbReference type="PANTHER" id="PTHR37937">
    <property type="entry name" value="CONJUGATIVE TRANSFER: DNA TRANSPORT"/>
    <property type="match status" value="1"/>
</dbReference>
<evidence type="ECO:0000256" key="4">
    <source>
        <dbReference type="ARBA" id="ARBA00022989"/>
    </source>
</evidence>
<evidence type="ECO:0000256" key="2">
    <source>
        <dbReference type="ARBA" id="ARBA00022475"/>
    </source>
</evidence>
<keyword evidence="4" id="KW-1133">Transmembrane helix</keyword>
<organism evidence="8 9">
    <name type="scientific">Allostreptomyces psammosilenae</name>
    <dbReference type="NCBI Taxonomy" id="1892865"/>
    <lineage>
        <taxon>Bacteria</taxon>
        <taxon>Bacillati</taxon>
        <taxon>Actinomycetota</taxon>
        <taxon>Actinomycetes</taxon>
        <taxon>Kitasatosporales</taxon>
        <taxon>Streptomycetaceae</taxon>
        <taxon>Allostreptomyces</taxon>
    </lineage>
</organism>
<dbReference type="PANTHER" id="PTHR37937:SF1">
    <property type="entry name" value="CONJUGATIVE TRANSFER: DNA TRANSPORT"/>
    <property type="match status" value="1"/>
</dbReference>
<evidence type="ECO:0000313" key="8">
    <source>
        <dbReference type="EMBL" id="NYI03427.1"/>
    </source>
</evidence>
<dbReference type="InterPro" id="IPR027417">
    <property type="entry name" value="P-loop_NTPase"/>
</dbReference>
<evidence type="ECO:0000256" key="5">
    <source>
        <dbReference type="ARBA" id="ARBA00023136"/>
    </source>
</evidence>
<dbReference type="InterPro" id="IPR051539">
    <property type="entry name" value="T4SS-coupling_protein"/>
</dbReference>
<feature type="domain" description="TraD/TraG TraM recognition site" evidence="7">
    <location>
        <begin position="1"/>
        <end position="69"/>
    </location>
</feature>
<dbReference type="Gene3D" id="3.40.50.300">
    <property type="entry name" value="P-loop containing nucleotide triphosphate hydrolases"/>
    <property type="match status" value="1"/>
</dbReference>
<evidence type="ECO:0000256" key="6">
    <source>
        <dbReference type="SAM" id="MobiDB-lite"/>
    </source>
</evidence>
<comment type="caution">
    <text evidence="8">The sequence shown here is derived from an EMBL/GenBank/DDBJ whole genome shotgun (WGS) entry which is preliminary data.</text>
</comment>
<dbReference type="InterPro" id="IPR032689">
    <property type="entry name" value="TraG-D_C"/>
</dbReference>
<evidence type="ECO:0000256" key="3">
    <source>
        <dbReference type="ARBA" id="ARBA00022692"/>
    </source>
</evidence>
<keyword evidence="3" id="KW-0812">Transmembrane</keyword>
<gene>
    <name evidence="8" type="ORF">FHU37_000370</name>
</gene>
<dbReference type="GO" id="GO:0005886">
    <property type="term" value="C:plasma membrane"/>
    <property type="evidence" value="ECO:0007669"/>
    <property type="project" value="UniProtKB-SubCell"/>
</dbReference>
<dbReference type="Pfam" id="PF12696">
    <property type="entry name" value="TraG-D_C"/>
    <property type="match status" value="1"/>
</dbReference>
<comment type="subcellular location">
    <subcellularLocation>
        <location evidence="1">Cell membrane</location>
        <topology evidence="1">Multi-pass membrane protein</topology>
    </subcellularLocation>
</comment>
<evidence type="ECO:0000313" key="9">
    <source>
        <dbReference type="Proteomes" id="UP000567795"/>
    </source>
</evidence>
<keyword evidence="5" id="KW-0472">Membrane</keyword>
<protein>
    <submittedName>
        <fullName evidence="8">Type IV secretory pathway TraG/TraD family ATPase VirD4</fullName>
    </submittedName>
</protein>
<evidence type="ECO:0000259" key="7">
    <source>
        <dbReference type="Pfam" id="PF12696"/>
    </source>
</evidence>
<dbReference type="Proteomes" id="UP000567795">
    <property type="component" value="Unassembled WGS sequence"/>
</dbReference>
<reference evidence="8 9" key="1">
    <citation type="submission" date="2020-07" db="EMBL/GenBank/DDBJ databases">
        <title>Sequencing the genomes of 1000 actinobacteria strains.</title>
        <authorList>
            <person name="Klenk H.-P."/>
        </authorList>
    </citation>
    <scope>NUCLEOTIDE SEQUENCE [LARGE SCALE GENOMIC DNA]</scope>
    <source>
        <strain evidence="8 9">DSM 42178</strain>
    </source>
</reference>
<keyword evidence="2" id="KW-1003">Cell membrane</keyword>
<keyword evidence="9" id="KW-1185">Reference proteome</keyword>
<accession>A0A852ZPL6</accession>
<name>A0A852ZPL6_9ACTN</name>
<feature type="region of interest" description="Disordered" evidence="6">
    <location>
        <begin position="30"/>
        <end position="57"/>
    </location>
</feature>
<dbReference type="AlphaFoldDB" id="A0A852ZPL6"/>
<dbReference type="EMBL" id="JACBZD010000001">
    <property type="protein sequence ID" value="NYI03427.1"/>
    <property type="molecule type" value="Genomic_DNA"/>
</dbReference>
<sequence length="126" mass="13047">MDALWSAATCKLIGSGIDDMDFADKLSRAAGEHDVPTVSKSTSESGNSTSISTRQERVLPPDAVRALPKGKALLLATGIRPALLDLRPWYKEPGAAVLGAASARATADITKRAIAKTTDPGFGVAA</sequence>